<dbReference type="Pfam" id="PF13181">
    <property type="entry name" value="TPR_8"/>
    <property type="match status" value="1"/>
</dbReference>
<dbReference type="PROSITE" id="PS50293">
    <property type="entry name" value="TPR_REGION"/>
    <property type="match status" value="1"/>
</dbReference>
<dbReference type="Gene3D" id="1.25.40.10">
    <property type="entry name" value="Tetratricopeptide repeat domain"/>
    <property type="match status" value="1"/>
</dbReference>
<evidence type="ECO:0000313" key="2">
    <source>
        <dbReference type="EMBL" id="OGN04904.1"/>
    </source>
</evidence>
<dbReference type="Proteomes" id="UP000177419">
    <property type="component" value="Unassembled WGS sequence"/>
</dbReference>
<dbReference type="SMART" id="SM00028">
    <property type="entry name" value="TPR"/>
    <property type="match status" value="1"/>
</dbReference>
<dbReference type="STRING" id="1802669.A2746_02255"/>
<accession>A0A1F8EVL2</accession>
<dbReference type="PROSITE" id="PS50005">
    <property type="entry name" value="TPR"/>
    <property type="match status" value="1"/>
</dbReference>
<evidence type="ECO:0000256" key="1">
    <source>
        <dbReference type="PROSITE-ProRule" id="PRU00339"/>
    </source>
</evidence>
<sequence length="235" mass="27227">MFIAIPFILILFSSAAVFFIVYRKWSLIKEAAVSMDSGPPRSPNSPDPKLWKRLAGLWNDFFPEISSWFKRIKIEEYKTAWLFELEKILRRLRVFSLKMDRLSDALIKKIRRSGELTVRESADNRESVQPSAPETVAVRPDVVSWPKEPAENKKIKRKIKKKIDANALKAEEQKLIMEIAKNPKDYRLYESLGDLYFQLGDFDDAKASYEAAVELNPNSDLLAQKRSQTLEKMVK</sequence>
<dbReference type="SUPFAM" id="SSF48452">
    <property type="entry name" value="TPR-like"/>
    <property type="match status" value="1"/>
</dbReference>
<dbReference type="AlphaFoldDB" id="A0A1F8EVL2"/>
<proteinExistence type="predicted"/>
<gene>
    <name evidence="2" type="ORF">A2746_02255</name>
</gene>
<feature type="repeat" description="TPR" evidence="1">
    <location>
        <begin position="186"/>
        <end position="219"/>
    </location>
</feature>
<organism evidence="2 3">
    <name type="scientific">Candidatus Yanofskybacteria bacterium RIFCSPHIGHO2_01_FULL_44_22</name>
    <dbReference type="NCBI Taxonomy" id="1802669"/>
    <lineage>
        <taxon>Bacteria</taxon>
        <taxon>Candidatus Yanofskyibacteriota</taxon>
    </lineage>
</organism>
<dbReference type="InterPro" id="IPR019734">
    <property type="entry name" value="TPR_rpt"/>
</dbReference>
<reference evidence="2 3" key="1">
    <citation type="journal article" date="2016" name="Nat. Commun.">
        <title>Thousands of microbial genomes shed light on interconnected biogeochemical processes in an aquifer system.</title>
        <authorList>
            <person name="Anantharaman K."/>
            <person name="Brown C.T."/>
            <person name="Hug L.A."/>
            <person name="Sharon I."/>
            <person name="Castelle C.J."/>
            <person name="Probst A.J."/>
            <person name="Thomas B.C."/>
            <person name="Singh A."/>
            <person name="Wilkins M.J."/>
            <person name="Karaoz U."/>
            <person name="Brodie E.L."/>
            <person name="Williams K.H."/>
            <person name="Hubbard S.S."/>
            <person name="Banfield J.F."/>
        </authorList>
    </citation>
    <scope>NUCLEOTIDE SEQUENCE [LARGE SCALE GENOMIC DNA]</scope>
</reference>
<evidence type="ECO:0000313" key="3">
    <source>
        <dbReference type="Proteomes" id="UP000177419"/>
    </source>
</evidence>
<protein>
    <submittedName>
        <fullName evidence="2">Uncharacterized protein</fullName>
    </submittedName>
</protein>
<name>A0A1F8EVL2_9BACT</name>
<comment type="caution">
    <text evidence="2">The sequence shown here is derived from an EMBL/GenBank/DDBJ whole genome shotgun (WGS) entry which is preliminary data.</text>
</comment>
<keyword evidence="1" id="KW-0802">TPR repeat</keyword>
<dbReference type="InterPro" id="IPR011990">
    <property type="entry name" value="TPR-like_helical_dom_sf"/>
</dbReference>
<dbReference type="EMBL" id="MGJJ01000020">
    <property type="protein sequence ID" value="OGN04904.1"/>
    <property type="molecule type" value="Genomic_DNA"/>
</dbReference>